<dbReference type="RefSeq" id="WP_163085914.1">
    <property type="nucleotide sequence ID" value="NZ_JAAAWN010000014.1"/>
</dbReference>
<dbReference type="GO" id="GO:0042938">
    <property type="term" value="P:dipeptide transport"/>
    <property type="evidence" value="ECO:0007669"/>
    <property type="project" value="TreeGrafter"/>
</dbReference>
<dbReference type="GO" id="GO:0030288">
    <property type="term" value="C:outer membrane-bounded periplasmic space"/>
    <property type="evidence" value="ECO:0007669"/>
    <property type="project" value="TreeGrafter"/>
</dbReference>
<keyword evidence="6" id="KW-1185">Reference proteome</keyword>
<evidence type="ECO:0000256" key="2">
    <source>
        <dbReference type="ARBA" id="ARBA00022729"/>
    </source>
</evidence>
<feature type="domain" description="Solute-binding protein family 5" evidence="4">
    <location>
        <begin position="78"/>
        <end position="456"/>
    </location>
</feature>
<accession>A0A7X5LLZ5</accession>
<keyword evidence="2 3" id="KW-0732">Signal</keyword>
<dbReference type="EMBL" id="JAAAWN010000014">
    <property type="protein sequence ID" value="NDV91838.1"/>
    <property type="molecule type" value="Genomic_DNA"/>
</dbReference>
<dbReference type="PROSITE" id="PS01040">
    <property type="entry name" value="SBP_BACTERIAL_5"/>
    <property type="match status" value="1"/>
</dbReference>
<name>A0A7X5LLZ5_9ALTE</name>
<comment type="caution">
    <text evidence="5">The sequence shown here is derived from an EMBL/GenBank/DDBJ whole genome shotgun (WGS) entry which is preliminary data.</text>
</comment>
<proteinExistence type="inferred from homology"/>
<dbReference type="GO" id="GO:1904680">
    <property type="term" value="F:peptide transmembrane transporter activity"/>
    <property type="evidence" value="ECO:0007669"/>
    <property type="project" value="TreeGrafter"/>
</dbReference>
<sequence length="540" mass="61268">MRYTPLAWLSLLLLLVVGVSACSKRDEHAFYNSGLVYCSESNPVTFNPQLDTSSTTSDATSHQLYDRLLDFDPDTGRIVPSLASSWLVSDNGLTYAFQLRRDVKFHTTDYFSPSRNFNADDVIFSLNRWRLASHDFHFVSGGRYPYFESLGLADNIASIKRINGYRIEITLKRRDSSFLANLATDFSVILSSEYGKQLMQQGFPNRIDQYPIGTGPFKFESYRKDHFIRYAKNTDYWRDITIAERLIYDITPRSSLRLAKLITGECDATAFPAQTELEIIRNREDLTLAEKPGLNIGFWAFNTQRPPFDNPDVRRALAAAIDKNTLLEAVYFDSATRAKTLLPAASWAFQNDADDTAYNPVLARKLLASAGIEAGFSMTIWAMPVERAYNPNATKMAELIQRYLKEVGIDATIVSYDWATFRRHLQDGLHDSVLIGWSADNGDPDNFYRPLLSCGAIPSGTNRAMWCNSDYDKLLDRALATDDLEERKAIYQQVNRLLYERLPLVPIAHAYRYQAYRNELKGMSINPFGGVRFGGVSKTL</sequence>
<feature type="chain" id="PRO_5031363044" evidence="3">
    <location>
        <begin position="22"/>
        <end position="540"/>
    </location>
</feature>
<evidence type="ECO:0000259" key="4">
    <source>
        <dbReference type="Pfam" id="PF00496"/>
    </source>
</evidence>
<evidence type="ECO:0000256" key="1">
    <source>
        <dbReference type="ARBA" id="ARBA00005695"/>
    </source>
</evidence>
<evidence type="ECO:0000256" key="3">
    <source>
        <dbReference type="SAM" id="SignalP"/>
    </source>
</evidence>
<dbReference type="Gene3D" id="3.10.105.10">
    <property type="entry name" value="Dipeptide-binding Protein, Domain 3"/>
    <property type="match status" value="1"/>
</dbReference>
<dbReference type="PANTHER" id="PTHR30290">
    <property type="entry name" value="PERIPLASMIC BINDING COMPONENT OF ABC TRANSPORTER"/>
    <property type="match status" value="1"/>
</dbReference>
<dbReference type="AlphaFoldDB" id="A0A7X5LLZ5"/>
<dbReference type="PANTHER" id="PTHR30290:SF38">
    <property type="entry name" value="D,D-DIPEPTIDE-BINDING PERIPLASMIC PROTEIN DDPA-RELATED"/>
    <property type="match status" value="1"/>
</dbReference>
<dbReference type="PIRSF" id="PIRSF002741">
    <property type="entry name" value="MppA"/>
    <property type="match status" value="1"/>
</dbReference>
<evidence type="ECO:0000313" key="6">
    <source>
        <dbReference type="Proteomes" id="UP000470213"/>
    </source>
</evidence>
<dbReference type="Gene3D" id="3.90.76.10">
    <property type="entry name" value="Dipeptide-binding Protein, Domain 1"/>
    <property type="match status" value="1"/>
</dbReference>
<dbReference type="CDD" id="cd08493">
    <property type="entry name" value="PBP2_DppA_like"/>
    <property type="match status" value="1"/>
</dbReference>
<feature type="signal peptide" evidence="3">
    <location>
        <begin position="1"/>
        <end position="21"/>
    </location>
</feature>
<comment type="similarity">
    <text evidence="1">Belongs to the bacterial solute-binding protein 5 family.</text>
</comment>
<protein>
    <submittedName>
        <fullName evidence="5">ABC transporter substrate-binding protein</fullName>
    </submittedName>
</protein>
<dbReference type="Pfam" id="PF00496">
    <property type="entry name" value="SBP_bac_5"/>
    <property type="match status" value="1"/>
</dbReference>
<dbReference type="InterPro" id="IPR030678">
    <property type="entry name" value="Peptide/Ni-bd"/>
</dbReference>
<dbReference type="PROSITE" id="PS51257">
    <property type="entry name" value="PROKAR_LIPOPROTEIN"/>
    <property type="match status" value="1"/>
</dbReference>
<organism evidence="5 6">
    <name type="scientific">Alteromonas profundi</name>
    <dbReference type="NCBI Taxonomy" id="2696062"/>
    <lineage>
        <taxon>Bacteria</taxon>
        <taxon>Pseudomonadati</taxon>
        <taxon>Pseudomonadota</taxon>
        <taxon>Gammaproteobacteria</taxon>
        <taxon>Alteromonadales</taxon>
        <taxon>Alteromonadaceae</taxon>
        <taxon>Alteromonas/Salinimonas group</taxon>
        <taxon>Alteromonas</taxon>
    </lineage>
</organism>
<gene>
    <name evidence="5" type="ORF">GTH32_11675</name>
</gene>
<dbReference type="InterPro" id="IPR023765">
    <property type="entry name" value="SBP_5_CS"/>
</dbReference>
<evidence type="ECO:0000313" key="5">
    <source>
        <dbReference type="EMBL" id="NDV91838.1"/>
    </source>
</evidence>
<dbReference type="InterPro" id="IPR039424">
    <property type="entry name" value="SBP_5"/>
</dbReference>
<dbReference type="SUPFAM" id="SSF53850">
    <property type="entry name" value="Periplasmic binding protein-like II"/>
    <property type="match status" value="1"/>
</dbReference>
<dbReference type="Proteomes" id="UP000470213">
    <property type="component" value="Unassembled WGS sequence"/>
</dbReference>
<dbReference type="Gene3D" id="3.40.190.10">
    <property type="entry name" value="Periplasmic binding protein-like II"/>
    <property type="match status" value="1"/>
</dbReference>
<dbReference type="InterPro" id="IPR000914">
    <property type="entry name" value="SBP_5_dom"/>
</dbReference>
<dbReference type="GO" id="GO:0043190">
    <property type="term" value="C:ATP-binding cassette (ABC) transporter complex"/>
    <property type="evidence" value="ECO:0007669"/>
    <property type="project" value="InterPro"/>
</dbReference>
<reference evidence="5 6" key="1">
    <citation type="submission" date="2020-01" db="EMBL/GenBank/DDBJ databases">
        <authorList>
            <person name="Chen J."/>
            <person name="Zhu S."/>
            <person name="Yang J."/>
        </authorList>
    </citation>
    <scope>NUCLEOTIDE SEQUENCE [LARGE SCALE GENOMIC DNA]</scope>
    <source>
        <strain evidence="5 6">345S023</strain>
    </source>
</reference>